<reference evidence="1 2" key="2">
    <citation type="journal article" date="2022" name="Mol. Ecol. Resour.">
        <title>The genomes of chicory, endive, great burdock and yacon provide insights into Asteraceae paleo-polyploidization history and plant inulin production.</title>
        <authorList>
            <person name="Fan W."/>
            <person name="Wang S."/>
            <person name="Wang H."/>
            <person name="Wang A."/>
            <person name="Jiang F."/>
            <person name="Liu H."/>
            <person name="Zhao H."/>
            <person name="Xu D."/>
            <person name="Zhang Y."/>
        </authorList>
    </citation>
    <scope>NUCLEOTIDE SEQUENCE [LARGE SCALE GENOMIC DNA]</scope>
    <source>
        <strain evidence="2">cv. Yunnan</strain>
        <tissue evidence="1">Leaves</tissue>
    </source>
</reference>
<dbReference type="EMBL" id="CM042028">
    <property type="protein sequence ID" value="KAI3797602.1"/>
    <property type="molecule type" value="Genomic_DNA"/>
</dbReference>
<keyword evidence="2" id="KW-1185">Reference proteome</keyword>
<proteinExistence type="predicted"/>
<evidence type="ECO:0000313" key="1">
    <source>
        <dbReference type="EMBL" id="KAI3797602.1"/>
    </source>
</evidence>
<reference evidence="2" key="1">
    <citation type="journal article" date="2022" name="Mol. Ecol. Resour.">
        <title>The genomes of chicory, endive, great burdock and yacon provide insights into Asteraceae palaeo-polyploidization history and plant inulin production.</title>
        <authorList>
            <person name="Fan W."/>
            <person name="Wang S."/>
            <person name="Wang H."/>
            <person name="Wang A."/>
            <person name="Jiang F."/>
            <person name="Liu H."/>
            <person name="Zhao H."/>
            <person name="Xu D."/>
            <person name="Zhang Y."/>
        </authorList>
    </citation>
    <scope>NUCLEOTIDE SEQUENCE [LARGE SCALE GENOMIC DNA]</scope>
    <source>
        <strain evidence="2">cv. Yunnan</strain>
    </source>
</reference>
<organism evidence="1 2">
    <name type="scientific">Smallanthus sonchifolius</name>
    <dbReference type="NCBI Taxonomy" id="185202"/>
    <lineage>
        <taxon>Eukaryota</taxon>
        <taxon>Viridiplantae</taxon>
        <taxon>Streptophyta</taxon>
        <taxon>Embryophyta</taxon>
        <taxon>Tracheophyta</taxon>
        <taxon>Spermatophyta</taxon>
        <taxon>Magnoliopsida</taxon>
        <taxon>eudicotyledons</taxon>
        <taxon>Gunneridae</taxon>
        <taxon>Pentapetalae</taxon>
        <taxon>asterids</taxon>
        <taxon>campanulids</taxon>
        <taxon>Asterales</taxon>
        <taxon>Asteraceae</taxon>
        <taxon>Asteroideae</taxon>
        <taxon>Heliantheae alliance</taxon>
        <taxon>Millerieae</taxon>
        <taxon>Smallanthus</taxon>
    </lineage>
</organism>
<gene>
    <name evidence="1" type="ORF">L1987_32862</name>
</gene>
<dbReference type="Proteomes" id="UP001056120">
    <property type="component" value="Linkage Group LG11"/>
</dbReference>
<protein>
    <submittedName>
        <fullName evidence="1">Uncharacterized protein</fullName>
    </submittedName>
</protein>
<comment type="caution">
    <text evidence="1">The sequence shown here is derived from an EMBL/GenBank/DDBJ whole genome shotgun (WGS) entry which is preliminary data.</text>
</comment>
<name>A0ACB9HP68_9ASTR</name>
<accession>A0ACB9HP68</accession>
<evidence type="ECO:0000313" key="2">
    <source>
        <dbReference type="Proteomes" id="UP001056120"/>
    </source>
</evidence>
<sequence>MYTISIRNSYDLKNLDLVEWHGMLKTYVWEMSQDSKLLNNAKKAAEASTQGEEFDKSFQSKESTPINHTFMAHVLELPEHESILETLKGYAPFYPSYEQVNVGTSNLKSVKHLGVDCYYNPCRQRLVPKKRE</sequence>